<accession>A0A6J6XT64</accession>
<protein>
    <submittedName>
        <fullName evidence="1">Unannotated protein</fullName>
    </submittedName>
</protein>
<evidence type="ECO:0000313" key="1">
    <source>
        <dbReference type="EMBL" id="CAB4800162.1"/>
    </source>
</evidence>
<dbReference type="AlphaFoldDB" id="A0A6J6XT64"/>
<dbReference type="EMBL" id="CAFAAL010000039">
    <property type="protein sequence ID" value="CAB4800162.1"/>
    <property type="molecule type" value="Genomic_DNA"/>
</dbReference>
<proteinExistence type="predicted"/>
<gene>
    <name evidence="1" type="ORF">UFOPK3004_00627</name>
</gene>
<name>A0A6J6XT64_9ZZZZ</name>
<organism evidence="1">
    <name type="scientific">freshwater metagenome</name>
    <dbReference type="NCBI Taxonomy" id="449393"/>
    <lineage>
        <taxon>unclassified sequences</taxon>
        <taxon>metagenomes</taxon>
        <taxon>ecological metagenomes</taxon>
    </lineage>
</organism>
<reference evidence="1" key="1">
    <citation type="submission" date="2020-05" db="EMBL/GenBank/DDBJ databases">
        <authorList>
            <person name="Chiriac C."/>
            <person name="Salcher M."/>
            <person name="Ghai R."/>
            <person name="Kavagutti S V."/>
        </authorList>
    </citation>
    <scope>NUCLEOTIDE SEQUENCE</scope>
</reference>
<sequence length="222" mass="24783">MTEQQASGSEVPVQLNQKKRVAFVAHCLVNQNAKVQEFARSRGAVPGVVDRLRSNGYRIQQLTCPEMAFAGVDRWWQGRELYDKANYRRHCRILAMNMAAPIAEFYRRGYEVVVVGLDGSPSSGVRYTGQAKNWGGRPQFDDGDYEVVAGMGVWMEELKSVLESCDIPWPRASGMLLDTTDWDESRDLPGCLDELDEFLRAGGTTAEISDDVIVRLGNSQDA</sequence>